<evidence type="ECO:0000259" key="1">
    <source>
        <dbReference type="PROSITE" id="PS50181"/>
    </source>
</evidence>
<dbReference type="SUPFAM" id="SSF81383">
    <property type="entry name" value="F-box domain"/>
    <property type="match status" value="1"/>
</dbReference>
<protein>
    <submittedName>
        <fullName evidence="2">Cyclin-like F-box</fullName>
    </submittedName>
</protein>
<dbReference type="InterPro" id="IPR036047">
    <property type="entry name" value="F-box-like_dom_sf"/>
</dbReference>
<dbReference type="PANTHER" id="PTHR31900:SF34">
    <property type="entry name" value="EMB|CAB62440.1-RELATED"/>
    <property type="match status" value="1"/>
</dbReference>
<dbReference type="SMART" id="SM00579">
    <property type="entry name" value="FBD"/>
    <property type="match status" value="1"/>
</dbReference>
<dbReference type="InterPro" id="IPR053781">
    <property type="entry name" value="F-box_AtFBL13-like"/>
</dbReference>
<dbReference type="InterPro" id="IPR001810">
    <property type="entry name" value="F-box_dom"/>
</dbReference>
<sequence>MADIISDFPDSVLCYILSFLPTKQVVATSSLSKRWKLLWRSVPSLDFEFQNNEIVSHLLSVNFFLRGRDMDQTLHSLRFICSSFDPFDDLDRHTGIEICIEDVLRRSSSLEHIHIQMGWFTAVPSVVFICKTLVVLKLDRVLLENISFVDLPLLKILHLYSLILVHSDLLQQCLSGCLNVEHLEVNCVGYETREKFHSFPKLLRAKIDSFSVPLEIVKNVEFLVTDRICKEDLVCEFQNLVQLDFATLEYSEGWLHVLEVFRRCPKLQTLVICIEGNEEESVLPYPLTVPTCISLHLKTCCLKYYRGSEFEFQFAEYIMLNANYLQIMKFRIRSIKYKNLLRRHDMIRDLSSCSKSSDACTLSFEKF</sequence>
<dbReference type="InterPro" id="IPR006566">
    <property type="entry name" value="FBD"/>
</dbReference>
<feature type="domain" description="F-box" evidence="1">
    <location>
        <begin position="2"/>
        <end position="52"/>
    </location>
</feature>
<dbReference type="Gene3D" id="1.20.1280.50">
    <property type="match status" value="1"/>
</dbReference>
<dbReference type="Pfam" id="PF00646">
    <property type="entry name" value="F-box"/>
    <property type="match status" value="1"/>
</dbReference>
<dbReference type="CDD" id="cd22160">
    <property type="entry name" value="F-box_AtFBL13-like"/>
    <property type="match status" value="1"/>
</dbReference>
<dbReference type="SMART" id="SM00256">
    <property type="entry name" value="FBOX"/>
    <property type="match status" value="1"/>
</dbReference>
<evidence type="ECO:0000313" key="2">
    <source>
        <dbReference type="EMBL" id="ACZ74689.1"/>
    </source>
</evidence>
<dbReference type="AlphaFoldDB" id="D2DW99"/>
<dbReference type="InterPro" id="IPR032675">
    <property type="entry name" value="LRR_dom_sf"/>
</dbReference>
<accession>D2DW99</accession>
<dbReference type="Pfam" id="PF08387">
    <property type="entry name" value="FBD"/>
    <property type="match status" value="1"/>
</dbReference>
<dbReference type="EMBL" id="FJ817291">
    <property type="protein sequence ID" value="ACZ74689.1"/>
    <property type="molecule type" value="Genomic_DNA"/>
</dbReference>
<dbReference type="SUPFAM" id="SSF52058">
    <property type="entry name" value="L domain-like"/>
    <property type="match status" value="1"/>
</dbReference>
<dbReference type="PANTHER" id="PTHR31900">
    <property type="entry name" value="F-BOX/RNI SUPERFAMILY PROTEIN-RELATED"/>
    <property type="match status" value="1"/>
</dbReference>
<dbReference type="Gene3D" id="3.80.10.10">
    <property type="entry name" value="Ribonuclease Inhibitor"/>
    <property type="match status" value="1"/>
</dbReference>
<dbReference type="InterPro" id="IPR050232">
    <property type="entry name" value="FBL13/AtMIF1-like"/>
</dbReference>
<organism evidence="2">
    <name type="scientific">Phaseolus vulgaris</name>
    <name type="common">Kidney bean</name>
    <name type="synonym">French bean</name>
    <dbReference type="NCBI Taxonomy" id="3885"/>
    <lineage>
        <taxon>Eukaryota</taxon>
        <taxon>Viridiplantae</taxon>
        <taxon>Streptophyta</taxon>
        <taxon>Embryophyta</taxon>
        <taxon>Tracheophyta</taxon>
        <taxon>Spermatophyta</taxon>
        <taxon>Magnoliopsida</taxon>
        <taxon>eudicotyledons</taxon>
        <taxon>Gunneridae</taxon>
        <taxon>Pentapetalae</taxon>
        <taxon>rosids</taxon>
        <taxon>fabids</taxon>
        <taxon>Fabales</taxon>
        <taxon>Fabaceae</taxon>
        <taxon>Papilionoideae</taxon>
        <taxon>50 kb inversion clade</taxon>
        <taxon>NPAAA clade</taxon>
        <taxon>indigoferoid/millettioid clade</taxon>
        <taxon>Phaseoleae</taxon>
        <taxon>Phaseolus</taxon>
    </lineage>
</organism>
<proteinExistence type="predicted"/>
<name>D2DW99_PHAVU</name>
<dbReference type="PROSITE" id="PS50181">
    <property type="entry name" value="FBOX"/>
    <property type="match status" value="1"/>
</dbReference>
<reference evidence="2" key="1">
    <citation type="journal article" date="2009" name="Plant Physiol.">
        <title>A nomadic subtelomeric disease resistance gene cluster in common bean.</title>
        <authorList>
            <person name="David P."/>
            <person name="Chen N.W.G."/>
            <person name="Pedrosa-Harand A."/>
            <person name="Thareau V."/>
            <person name="Sevignac M."/>
            <person name="Cannon S.B."/>
            <person name="Debouck D."/>
            <person name="Langin T."/>
            <person name="Geffroy V."/>
        </authorList>
    </citation>
    <scope>NUCLEOTIDE SEQUENCE</scope>
</reference>